<dbReference type="AlphaFoldDB" id="A0A1G9KHE3"/>
<name>A0A1G9KHE3_9ACTN</name>
<feature type="chain" id="PRO_5039091544" evidence="2">
    <location>
        <begin position="21"/>
        <end position="455"/>
    </location>
</feature>
<dbReference type="Pfam" id="PF01547">
    <property type="entry name" value="SBP_bac_1"/>
    <property type="match status" value="1"/>
</dbReference>
<evidence type="ECO:0000313" key="4">
    <source>
        <dbReference type="Proteomes" id="UP000199475"/>
    </source>
</evidence>
<dbReference type="Gene3D" id="3.40.190.10">
    <property type="entry name" value="Periplasmic binding protein-like II"/>
    <property type="match status" value="2"/>
</dbReference>
<dbReference type="InterPro" id="IPR006059">
    <property type="entry name" value="SBP"/>
</dbReference>
<feature type="signal peptide" evidence="2">
    <location>
        <begin position="1"/>
        <end position="20"/>
    </location>
</feature>
<dbReference type="PROSITE" id="PS51257">
    <property type="entry name" value="PROKAR_LIPOPROTEIN"/>
    <property type="match status" value="1"/>
</dbReference>
<accession>A0A1G9KHE3</accession>
<keyword evidence="2" id="KW-0732">Signal</keyword>
<dbReference type="EMBL" id="FNGP01000003">
    <property type="protein sequence ID" value="SDL49121.1"/>
    <property type="molecule type" value="Genomic_DNA"/>
</dbReference>
<dbReference type="InterPro" id="IPR050490">
    <property type="entry name" value="Bact_solute-bd_prot1"/>
</dbReference>
<dbReference type="RefSeq" id="WP_093250916.1">
    <property type="nucleotide sequence ID" value="NZ_FNGP01000003.1"/>
</dbReference>
<dbReference type="PANTHER" id="PTHR43649:SF12">
    <property type="entry name" value="DIACETYLCHITOBIOSE BINDING PROTEIN DASA"/>
    <property type="match status" value="1"/>
</dbReference>
<dbReference type="PANTHER" id="PTHR43649">
    <property type="entry name" value="ARABINOSE-BINDING PROTEIN-RELATED"/>
    <property type="match status" value="1"/>
</dbReference>
<sequence length="455" mass="47878">MRRRRLVIPALAATTILALAACAPGSDPDEPAGSETGGGSEPAEVNTDIAGLGDITLTVWDQEVRSSQDPALQALNEAFMEKYPNVTIERVSQSNDDLQSQIALALSGNDVPDVIQVNNARADMGAYVTAGQLVNLEPYAEAYGWADRYSESVLSYSRYSEDGKTFGEGNLYGLPQTGEVVGIFYNKAKLEELGLEVPQTWDDYFAALDAAKAAGEQPMVLGNIDQWPAFHVFGPLQANYVPVDEIAALGLGNEGASWTSDGNVQALEQFGTWGTEGYFGSSPNGTDYDLAWADFAKGTGVFLPAGNWLAGDLESLMGEDVGFMAPPPGTDGTLATTGATGIPFGIPAASENVDAAAAYIDFITTDEAMAMIAENGGMPVNNTADNAPEAGLQKDVFEAFDAVSTEGTLLPYLDWATPSFADTAGQGFQELLGGQKSAADVAQAFEDDYQAFIGG</sequence>
<dbReference type="SUPFAM" id="SSF53850">
    <property type="entry name" value="Periplasmic binding protein-like II"/>
    <property type="match status" value="1"/>
</dbReference>
<evidence type="ECO:0000256" key="1">
    <source>
        <dbReference type="SAM" id="MobiDB-lite"/>
    </source>
</evidence>
<feature type="region of interest" description="Disordered" evidence="1">
    <location>
        <begin position="22"/>
        <end position="46"/>
    </location>
</feature>
<proteinExistence type="predicted"/>
<protein>
    <submittedName>
        <fullName evidence="3">Raffinose/stachyose/melibiose transport system substrate-binding protein</fullName>
    </submittedName>
</protein>
<reference evidence="3 4" key="1">
    <citation type="submission" date="2016-10" db="EMBL/GenBank/DDBJ databases">
        <authorList>
            <person name="de Groot N.N."/>
        </authorList>
    </citation>
    <scope>NUCLEOTIDE SEQUENCE [LARGE SCALE GENOMIC DNA]</scope>
    <source>
        <strain evidence="3 4">CGMCC 1.9159</strain>
    </source>
</reference>
<evidence type="ECO:0000256" key="2">
    <source>
        <dbReference type="SAM" id="SignalP"/>
    </source>
</evidence>
<dbReference type="Proteomes" id="UP000199475">
    <property type="component" value="Unassembled WGS sequence"/>
</dbReference>
<organism evidence="3 4">
    <name type="scientific">Tessaracoccus oleiagri</name>
    <dbReference type="NCBI Taxonomy" id="686624"/>
    <lineage>
        <taxon>Bacteria</taxon>
        <taxon>Bacillati</taxon>
        <taxon>Actinomycetota</taxon>
        <taxon>Actinomycetes</taxon>
        <taxon>Propionibacteriales</taxon>
        <taxon>Propionibacteriaceae</taxon>
        <taxon>Tessaracoccus</taxon>
    </lineage>
</organism>
<evidence type="ECO:0000313" key="3">
    <source>
        <dbReference type="EMBL" id="SDL49121.1"/>
    </source>
</evidence>
<gene>
    <name evidence="3" type="ORF">SAMN04488242_1637</name>
</gene>
<keyword evidence="4" id="KW-1185">Reference proteome</keyword>
<dbReference type="OrthoDB" id="7937990at2"/>
<dbReference type="STRING" id="686624.SAMN04488242_1637"/>